<proteinExistence type="predicted"/>
<evidence type="ECO:0000313" key="3">
    <source>
        <dbReference type="Proteomes" id="UP000053331"/>
    </source>
</evidence>
<keyword evidence="1" id="KW-0812">Transmembrane</keyword>
<dbReference type="RefSeq" id="WP_235271548.1">
    <property type="nucleotide sequence ID" value="NZ_JNFH02000094.1"/>
</dbReference>
<gene>
    <name evidence="2" type="ORF">FK85_30625</name>
</gene>
<feature type="transmembrane region" description="Helical" evidence="1">
    <location>
        <begin position="89"/>
        <end position="110"/>
    </location>
</feature>
<feature type="transmembrane region" description="Helical" evidence="1">
    <location>
        <begin position="6"/>
        <end position="28"/>
    </location>
</feature>
<evidence type="ECO:0000256" key="1">
    <source>
        <dbReference type="SAM" id="Phobius"/>
    </source>
</evidence>
<dbReference type="InterPro" id="IPR014509">
    <property type="entry name" value="YjdF-like"/>
</dbReference>
<feature type="transmembrane region" description="Helical" evidence="1">
    <location>
        <begin position="163"/>
        <end position="183"/>
    </location>
</feature>
<keyword evidence="3" id="KW-1185">Reference proteome</keyword>
<reference evidence="2 3" key="1">
    <citation type="journal article" date="2015" name="Genome Announc.">
        <title>Draft genome sequence of a Halorubrum H3 strain isolated from the burlinskoye salt lake (Altai Krai, Russia).</title>
        <authorList>
            <person name="Rozanov A.S."/>
            <person name="Bryanskaya A.V."/>
            <person name="Malup T.K."/>
            <person name="Kotenko A.V."/>
            <person name="Peltek S.E."/>
        </authorList>
    </citation>
    <scope>NUCLEOTIDE SEQUENCE [LARGE SCALE GENOMIC DNA]</scope>
    <source>
        <strain evidence="2 3">H3</strain>
    </source>
</reference>
<evidence type="ECO:0000313" key="2">
    <source>
        <dbReference type="EMBL" id="KKF39176.1"/>
    </source>
</evidence>
<keyword evidence="1" id="KW-0472">Membrane</keyword>
<feature type="transmembrane region" description="Helical" evidence="1">
    <location>
        <begin position="122"/>
        <end position="143"/>
    </location>
</feature>
<dbReference type="Proteomes" id="UP000053331">
    <property type="component" value="Unassembled WGS sequence"/>
</dbReference>
<accession>A0A0F8AUH2</accession>
<feature type="transmembrane region" description="Helical" evidence="1">
    <location>
        <begin position="61"/>
        <end position="83"/>
    </location>
</feature>
<dbReference type="AlphaFoldDB" id="A0A0F8AUH2"/>
<keyword evidence="1" id="KW-1133">Transmembrane helix</keyword>
<sequence>MFALPHFSSRIVVGVGSSGIAVVGWLFARSIRGFPTDPHLWLPRLVVRSVADIRRLDRIAVVWMGLIAWSVIVTALHFAGLTLGIYSAISWWDLLTHSMSGFGIAALAVLTHRDRVAMYGSVWWVVPTIVAIGAGFEVYEFVFKAFWHEWTLQKYVVDTVVDLGMNTLGGTVVTSIVSSYLTALDRPQMGSKSPNHAE</sequence>
<name>A0A0F8AUH2_9EURY</name>
<protein>
    <recommendedName>
        <fullName evidence="4">DUF2238 domain-containing protein</fullName>
    </recommendedName>
</protein>
<comment type="caution">
    <text evidence="2">The sequence shown here is derived from an EMBL/GenBank/DDBJ whole genome shotgun (WGS) entry which is preliminary data.</text>
</comment>
<organism evidence="2 3">
    <name type="scientific">Halorubrum saccharovorum</name>
    <dbReference type="NCBI Taxonomy" id="2248"/>
    <lineage>
        <taxon>Archaea</taxon>
        <taxon>Methanobacteriati</taxon>
        <taxon>Methanobacteriota</taxon>
        <taxon>Stenosarchaea group</taxon>
        <taxon>Halobacteria</taxon>
        <taxon>Halobacteriales</taxon>
        <taxon>Haloferacaceae</taxon>
        <taxon>Halorubrum</taxon>
    </lineage>
</organism>
<dbReference type="Pfam" id="PF09997">
    <property type="entry name" value="DUF2238"/>
    <property type="match status" value="1"/>
</dbReference>
<evidence type="ECO:0008006" key="4">
    <source>
        <dbReference type="Google" id="ProtNLM"/>
    </source>
</evidence>
<dbReference type="EMBL" id="JNFH02000094">
    <property type="protein sequence ID" value="KKF39176.1"/>
    <property type="molecule type" value="Genomic_DNA"/>
</dbReference>